<feature type="compositionally biased region" description="Low complexity" evidence="1">
    <location>
        <begin position="151"/>
        <end position="166"/>
    </location>
</feature>
<evidence type="ECO:0000313" key="3">
    <source>
        <dbReference type="Proteomes" id="UP000620124"/>
    </source>
</evidence>
<evidence type="ECO:0000313" key="2">
    <source>
        <dbReference type="EMBL" id="KAF7352497.1"/>
    </source>
</evidence>
<sequence length="333" mass="36007">MNIHIILNPGAVGTPSNAQLSKKQKKQSRSGTPTSAELLQSSPGSGSATAIHRRSSLRAKSQSKSSSNEFTVGLGSRSLQKKKSYDDATPATLIHPIRQRHSSTTVRQPQPPASSPLVRQSRTSKRVVELELGFEGDAPPPPKGGRRRRGSTSTHSSMSSAGSPAAMFESVHSRAPPSRASLLLSRAKEHVALEAIALGRRSRSMMDVVMDLKGPAEEEDEDGVVMFIQDRSRSRHASNASYLGHDYLDASYSYLRRRGKNDSSGYVLTDDDGLAAYWEEQAAIWMHVDVGGAASGFHSNANANSDSGSDWTEVALTRFPMSMERSTAAWECP</sequence>
<proteinExistence type="predicted"/>
<dbReference type="EMBL" id="JACAZI010000009">
    <property type="protein sequence ID" value="KAF7352497.1"/>
    <property type="molecule type" value="Genomic_DNA"/>
</dbReference>
<organism evidence="2 3">
    <name type="scientific">Mycena venus</name>
    <dbReference type="NCBI Taxonomy" id="2733690"/>
    <lineage>
        <taxon>Eukaryota</taxon>
        <taxon>Fungi</taxon>
        <taxon>Dikarya</taxon>
        <taxon>Basidiomycota</taxon>
        <taxon>Agaricomycotina</taxon>
        <taxon>Agaricomycetes</taxon>
        <taxon>Agaricomycetidae</taxon>
        <taxon>Agaricales</taxon>
        <taxon>Marasmiineae</taxon>
        <taxon>Mycenaceae</taxon>
        <taxon>Mycena</taxon>
    </lineage>
</organism>
<dbReference type="OrthoDB" id="2989199at2759"/>
<accession>A0A8H7CY57</accession>
<name>A0A8H7CY57_9AGAR</name>
<feature type="compositionally biased region" description="Low complexity" evidence="1">
    <location>
        <begin position="58"/>
        <end position="67"/>
    </location>
</feature>
<dbReference type="Proteomes" id="UP000620124">
    <property type="component" value="Unassembled WGS sequence"/>
</dbReference>
<gene>
    <name evidence="2" type="ORF">MVEN_01214600</name>
</gene>
<reference evidence="2" key="1">
    <citation type="submission" date="2020-05" db="EMBL/GenBank/DDBJ databases">
        <title>Mycena genomes resolve the evolution of fungal bioluminescence.</title>
        <authorList>
            <person name="Tsai I.J."/>
        </authorList>
    </citation>
    <scope>NUCLEOTIDE SEQUENCE</scope>
    <source>
        <strain evidence="2">CCC161011</strain>
    </source>
</reference>
<feature type="region of interest" description="Disordered" evidence="1">
    <location>
        <begin position="1"/>
        <end position="173"/>
    </location>
</feature>
<comment type="caution">
    <text evidence="2">The sequence shown here is derived from an EMBL/GenBank/DDBJ whole genome shotgun (WGS) entry which is preliminary data.</text>
</comment>
<dbReference type="AlphaFoldDB" id="A0A8H7CY57"/>
<evidence type="ECO:0000256" key="1">
    <source>
        <dbReference type="SAM" id="MobiDB-lite"/>
    </source>
</evidence>
<keyword evidence="3" id="KW-1185">Reference proteome</keyword>
<protein>
    <submittedName>
        <fullName evidence="2">Uncharacterized protein</fullName>
    </submittedName>
</protein>
<feature type="compositionally biased region" description="Polar residues" evidence="1">
    <location>
        <begin position="29"/>
        <end position="48"/>
    </location>
</feature>